<dbReference type="Proteomes" id="UP001140513">
    <property type="component" value="Unassembled WGS sequence"/>
</dbReference>
<name>A0A9W8XWK6_9PLEO</name>
<organism evidence="1 2">
    <name type="scientific">Didymosphaeria variabile</name>
    <dbReference type="NCBI Taxonomy" id="1932322"/>
    <lineage>
        <taxon>Eukaryota</taxon>
        <taxon>Fungi</taxon>
        <taxon>Dikarya</taxon>
        <taxon>Ascomycota</taxon>
        <taxon>Pezizomycotina</taxon>
        <taxon>Dothideomycetes</taxon>
        <taxon>Pleosporomycetidae</taxon>
        <taxon>Pleosporales</taxon>
        <taxon>Massarineae</taxon>
        <taxon>Didymosphaeriaceae</taxon>
        <taxon>Didymosphaeria</taxon>
    </lineage>
</organism>
<evidence type="ECO:0000313" key="2">
    <source>
        <dbReference type="Proteomes" id="UP001140513"/>
    </source>
</evidence>
<protein>
    <submittedName>
        <fullName evidence="1">Uncharacterized protein</fullName>
    </submittedName>
</protein>
<dbReference type="AlphaFoldDB" id="A0A9W8XWK6"/>
<accession>A0A9W8XWK6</accession>
<dbReference type="GeneID" id="80904727"/>
<dbReference type="RefSeq" id="XP_056076833.1">
    <property type="nucleotide sequence ID" value="XM_056210011.1"/>
</dbReference>
<dbReference type="EMBL" id="JAPEUX010000001">
    <property type="protein sequence ID" value="KAJ4360631.1"/>
    <property type="molecule type" value="Genomic_DNA"/>
</dbReference>
<keyword evidence="2" id="KW-1185">Reference proteome</keyword>
<dbReference type="OrthoDB" id="432970at2759"/>
<gene>
    <name evidence="1" type="ORF">N0V89_001197</name>
</gene>
<evidence type="ECO:0000313" key="1">
    <source>
        <dbReference type="EMBL" id="KAJ4360631.1"/>
    </source>
</evidence>
<comment type="caution">
    <text evidence="1">The sequence shown here is derived from an EMBL/GenBank/DDBJ whole genome shotgun (WGS) entry which is preliminary data.</text>
</comment>
<sequence>MSFDNSIKSIEDKGDVLLICDDPTTPGTIFQFPSHLVRTEEEKRMVLTTLVCQEPTAYLHDFLTEMLDGTGVTLEEHMLRIKKPAKTVRVDAQRKILDMSNFYHSVVRATSSDGTYSWIVDASGAQYSIFKACLTERTYRKRHVVNTLAAYRSGTNKKIYEKMKDMEGNGPLLARIGWFAVDKVRSAVLEWRTKSDFSLSSLMGKPEAIFVEGCKELVECIKVSLDNFAAEVRAKFFADIGRTMVYSQQDAWKLAIGLDPNQDVTKMMEEISKKNQLY</sequence>
<proteinExistence type="predicted"/>
<reference evidence="1" key="1">
    <citation type="submission" date="2022-10" db="EMBL/GenBank/DDBJ databases">
        <title>Tapping the CABI collections for fungal endophytes: first genome assemblies for Collariella, Neodidymelliopsis, Ascochyta clinopodiicola, Didymella pomorum, Didymosphaeria variabile, Neocosmospora piperis and Neocucurbitaria cava.</title>
        <authorList>
            <person name="Hill R."/>
        </authorList>
    </citation>
    <scope>NUCLEOTIDE SEQUENCE</scope>
    <source>
        <strain evidence="1">IMI 356815</strain>
    </source>
</reference>